<name>A0AAP0ESW0_9MAGN</name>
<evidence type="ECO:0000313" key="2">
    <source>
        <dbReference type="Proteomes" id="UP001420932"/>
    </source>
</evidence>
<gene>
    <name evidence="1" type="ORF">Syun_025839</name>
</gene>
<proteinExistence type="predicted"/>
<organism evidence="1 2">
    <name type="scientific">Stephania yunnanensis</name>
    <dbReference type="NCBI Taxonomy" id="152371"/>
    <lineage>
        <taxon>Eukaryota</taxon>
        <taxon>Viridiplantae</taxon>
        <taxon>Streptophyta</taxon>
        <taxon>Embryophyta</taxon>
        <taxon>Tracheophyta</taxon>
        <taxon>Spermatophyta</taxon>
        <taxon>Magnoliopsida</taxon>
        <taxon>Ranunculales</taxon>
        <taxon>Menispermaceae</taxon>
        <taxon>Menispermoideae</taxon>
        <taxon>Cissampelideae</taxon>
        <taxon>Stephania</taxon>
    </lineage>
</organism>
<evidence type="ECO:0000313" key="1">
    <source>
        <dbReference type="EMBL" id="KAK9098794.1"/>
    </source>
</evidence>
<comment type="caution">
    <text evidence="1">The sequence shown here is derived from an EMBL/GenBank/DDBJ whole genome shotgun (WGS) entry which is preliminary data.</text>
</comment>
<dbReference type="EMBL" id="JBBNAF010000011">
    <property type="protein sequence ID" value="KAK9098794.1"/>
    <property type="molecule type" value="Genomic_DNA"/>
</dbReference>
<accession>A0AAP0ESW0</accession>
<reference evidence="1 2" key="1">
    <citation type="submission" date="2024-01" db="EMBL/GenBank/DDBJ databases">
        <title>Genome assemblies of Stephania.</title>
        <authorList>
            <person name="Yang L."/>
        </authorList>
    </citation>
    <scope>NUCLEOTIDE SEQUENCE [LARGE SCALE GENOMIC DNA]</scope>
    <source>
        <strain evidence="1">YNDBR</strain>
        <tissue evidence="1">Leaf</tissue>
    </source>
</reference>
<sequence>MVNTHLLPIHFFPSGKEVRSHVSFFFRAFNSSKTASLHLGTSRASCIDFGSSSSIILVEKALKSGESL</sequence>
<dbReference type="Proteomes" id="UP001420932">
    <property type="component" value="Unassembled WGS sequence"/>
</dbReference>
<dbReference type="AlphaFoldDB" id="A0AAP0ESW0"/>
<keyword evidence="2" id="KW-1185">Reference proteome</keyword>
<protein>
    <submittedName>
        <fullName evidence="1">Uncharacterized protein</fullName>
    </submittedName>
</protein>